<dbReference type="EMBL" id="JAFMOW010000057">
    <property type="protein sequence ID" value="MBU9855061.1"/>
    <property type="molecule type" value="Genomic_DNA"/>
</dbReference>
<reference evidence="1 2" key="1">
    <citation type="submission" date="2021-03" db="EMBL/GenBank/DDBJ databases">
        <title>Five novel Rahnella species.</title>
        <authorList>
            <person name="Brady C."/>
            <person name="Asselin J."/>
            <person name="Beer S."/>
            <person name="Bruberg M.B."/>
            <person name="Crampton B."/>
            <person name="Venter S."/>
            <person name="Arnold D."/>
            <person name="Denman S."/>
        </authorList>
    </citation>
    <scope>NUCLEOTIDE SEQUENCE [LARGE SCALE GENOMIC DNA]</scope>
    <source>
        <strain evidence="1 2">H11b</strain>
    </source>
</reference>
<evidence type="ECO:0000313" key="2">
    <source>
        <dbReference type="Proteomes" id="UP000734343"/>
    </source>
</evidence>
<gene>
    <name evidence="1" type="ORF">J1778_07160</name>
</gene>
<organism evidence="1 2">
    <name type="scientific">Rahnella bonaserana</name>
    <dbReference type="NCBI Taxonomy" id="2816248"/>
    <lineage>
        <taxon>Bacteria</taxon>
        <taxon>Pseudomonadati</taxon>
        <taxon>Pseudomonadota</taxon>
        <taxon>Gammaproteobacteria</taxon>
        <taxon>Enterobacterales</taxon>
        <taxon>Yersiniaceae</taxon>
        <taxon>Rahnella</taxon>
    </lineage>
</organism>
<proteinExistence type="predicted"/>
<comment type="caution">
    <text evidence="1">The sequence shown here is derived from an EMBL/GenBank/DDBJ whole genome shotgun (WGS) entry which is preliminary data.</text>
</comment>
<protein>
    <submittedName>
        <fullName evidence="1">Uncharacterized protein</fullName>
    </submittedName>
</protein>
<sequence length="105" mass="12230">MRKILKRTYSYIKNQYEDFIFNTVIKIPYYCSDWLEKQANSDARAGTIGGDGRMAFSDTISIIHCILSNHRDEHPASRFLPLQKQIIISSKKIPAWKNNPYGDIY</sequence>
<dbReference type="Proteomes" id="UP000734343">
    <property type="component" value="Unassembled WGS sequence"/>
</dbReference>
<name>A0ABS6LSS1_9GAMM</name>
<accession>A0ABS6LSS1</accession>
<keyword evidence="2" id="KW-1185">Reference proteome</keyword>
<dbReference type="RefSeq" id="WP_217172588.1">
    <property type="nucleotide sequence ID" value="NZ_CP126169.1"/>
</dbReference>
<evidence type="ECO:0000313" key="1">
    <source>
        <dbReference type="EMBL" id="MBU9855061.1"/>
    </source>
</evidence>